<accession>A0ABQ9VFA2</accession>
<sequence length="270" mass="27577">MATAMYLEHYLDSKRAPWAPRPPPARSTLCCNPPSRQAPHADPVGSGGRRLRPAETRSARTGRGRPRWGEEGAGGGLRGSRRLGRANSRCVTAGRDRTAWGGACGLGPAPYRPRPSGTASPPPLAPAPPPPRPRPSCPASSPPPAPAPPPPGPVPSSLEVEPAPASGLRASGAPRPGSSLSVLPSSPVSRVTTAGEGGRAAGSLSPALGTAPRRRGGRCSDSKRQLGGPPAAEPMVLSLTSFYRPGKVRRRRAAFSGSPALGGAESTQDP</sequence>
<feature type="region of interest" description="Disordered" evidence="1">
    <location>
        <begin position="247"/>
        <end position="270"/>
    </location>
</feature>
<proteinExistence type="predicted"/>
<dbReference type="PRINTS" id="PR01217">
    <property type="entry name" value="PRICHEXTENSN"/>
</dbReference>
<name>A0ABQ9VFA2_SAGOE</name>
<protein>
    <submittedName>
        <fullName evidence="2">Uncharacterized protein</fullName>
    </submittedName>
</protein>
<comment type="caution">
    <text evidence="2">The sequence shown here is derived from an EMBL/GenBank/DDBJ whole genome shotgun (WGS) entry which is preliminary data.</text>
</comment>
<reference evidence="2 3" key="1">
    <citation type="submission" date="2023-05" db="EMBL/GenBank/DDBJ databases">
        <title>B98-5 Cell Line De Novo Hybrid Assembly: An Optical Mapping Approach.</title>
        <authorList>
            <person name="Kananen K."/>
            <person name="Auerbach J.A."/>
            <person name="Kautto E."/>
            <person name="Blachly J.S."/>
        </authorList>
    </citation>
    <scope>NUCLEOTIDE SEQUENCE [LARGE SCALE GENOMIC DNA]</scope>
    <source>
        <strain evidence="2">B95-8</strain>
        <tissue evidence="2">Cell line</tissue>
    </source>
</reference>
<dbReference type="EMBL" id="JASSZA010000006">
    <property type="protein sequence ID" value="KAK2108044.1"/>
    <property type="molecule type" value="Genomic_DNA"/>
</dbReference>
<evidence type="ECO:0000313" key="3">
    <source>
        <dbReference type="Proteomes" id="UP001266305"/>
    </source>
</evidence>
<organism evidence="2 3">
    <name type="scientific">Saguinus oedipus</name>
    <name type="common">Cotton-top tamarin</name>
    <name type="synonym">Oedipomidas oedipus</name>
    <dbReference type="NCBI Taxonomy" id="9490"/>
    <lineage>
        <taxon>Eukaryota</taxon>
        <taxon>Metazoa</taxon>
        <taxon>Chordata</taxon>
        <taxon>Craniata</taxon>
        <taxon>Vertebrata</taxon>
        <taxon>Euteleostomi</taxon>
        <taxon>Mammalia</taxon>
        <taxon>Eutheria</taxon>
        <taxon>Euarchontoglires</taxon>
        <taxon>Primates</taxon>
        <taxon>Haplorrhini</taxon>
        <taxon>Platyrrhini</taxon>
        <taxon>Cebidae</taxon>
        <taxon>Callitrichinae</taxon>
        <taxon>Saguinus</taxon>
    </lineage>
</organism>
<feature type="region of interest" description="Disordered" evidence="1">
    <location>
        <begin position="11"/>
        <end position="235"/>
    </location>
</feature>
<keyword evidence="3" id="KW-1185">Reference proteome</keyword>
<feature type="compositionally biased region" description="Pro residues" evidence="1">
    <location>
        <begin position="120"/>
        <end position="154"/>
    </location>
</feature>
<feature type="compositionally biased region" description="Low complexity" evidence="1">
    <location>
        <begin position="178"/>
        <end position="189"/>
    </location>
</feature>
<dbReference type="Proteomes" id="UP001266305">
    <property type="component" value="Unassembled WGS sequence"/>
</dbReference>
<evidence type="ECO:0000313" key="2">
    <source>
        <dbReference type="EMBL" id="KAK2108044.1"/>
    </source>
</evidence>
<evidence type="ECO:0000256" key="1">
    <source>
        <dbReference type="SAM" id="MobiDB-lite"/>
    </source>
</evidence>
<gene>
    <name evidence="2" type="ORF">P7K49_013209</name>
</gene>